<dbReference type="InterPro" id="IPR036812">
    <property type="entry name" value="NAD(P)_OxRdtase_dom_sf"/>
</dbReference>
<dbReference type="EMBL" id="CAJNNV010031278">
    <property type="protein sequence ID" value="CAE8635384.1"/>
    <property type="molecule type" value="Genomic_DNA"/>
</dbReference>
<sequence>MSATTTTTATTAITTTIATSQRGKKLAKLAEVTVLAVGALVPDRSFPVWKVAFDNHRNLRDVLRCWAHVHLGIGVEVELPAGARALADGGGTLDLAACVADLKRKLRIRNGAPSLLVAWPADALPRTDGPAKLRQQRGPANEARTKLRKLHPSARYCHVDRGAMAWSSSSTQQSKIASGTYAETRGHYPEADLGAAMRAASCAESTTGTSSSSSHHPPAETVAEFPSQTWAVFSQQKDAKQELFRVVFSGPPDSLANWELVCERLGGASARTKGVDNQGQQVPFPVFIPSRGRPEKAHLNWEADHVFGRPKVDTPLGFRPVVCIVVEPCEQETYREAWPQALMMVLPRSDRGPGYARWVIQKVCTKAVVVSESLGSPGTDEDQPRIRRLSKVWVVDDSLSTFYKLEFLEGQENLAPCKKGSKAKRIKRRVVSNGRPIFLEAMLAVQRHPFLERAAVAGFLRDDGTAVCKRKDWNLDEMALYKVVLLNLNELRRLGAEYLPDLQVYEDIYLNHEVLSLGGRTLKCQSYCFRAVQGKKGGCHEQRSEQDGFSSFQTQLKHLVKPSSFKSLSQVRQQAVMELLQWVQDKEKHCQKVVATRATKSAAELDSGAEGSCRRKRSRIGAAAAAAEAEGPGVVEEDVLILSSGSEASEGEDALISLCDSSSGEEEPAQQAEEAQLQLQLQLSTGHASPGHRLRRHGLRAGGRLRGRLGFRHIDTAYELVREDLKELGLAYVDQLLEATDALPVLCSLASALVRPQPRNGCSAAESAAAVLATWRALEQLVDEGLVRRIGVSNFHAYSPLGGGGTTTGHNGGIALDDPAVASVARAHNVSEAQVPVALRWSLQQDVAVIAGTTNPKHLTSDLAVLNGPVLQTDEMRSLSFEAVICEWYDGSLQAAIPSVRIVGDWPDVMMPEVAWVALKVALGTSGLLGFASGSFRRASVAELMLRWARLGHVSCNSSGEELREVGLGLARITSSKGPAARDELFVTALLPASLGGGAAKDLVLQQMLPQLGTSYVDLLLMQKPAAKSNSKSSFASTWLALEELRGSGAVRAIGVADLQEDELQDLILRVSKSIGKTANISINQVEWHLGFHQDALQSWCQARNITVQARSALGFESSGALHPAAELLEAPAVLVAARSHHVSAEQVALRWSLQRTVPVIIAPRLQHQLMDDLAPLVNFTLTHEEMEALSTLQSTALVV</sequence>
<accession>A0A813HCM8</accession>
<dbReference type="Proteomes" id="UP000654075">
    <property type="component" value="Unassembled WGS sequence"/>
</dbReference>
<reference evidence="4" key="1">
    <citation type="submission" date="2021-02" db="EMBL/GenBank/DDBJ databases">
        <authorList>
            <person name="Dougan E. K."/>
            <person name="Rhodes N."/>
            <person name="Thang M."/>
            <person name="Chan C."/>
        </authorList>
    </citation>
    <scope>NUCLEOTIDE SEQUENCE</scope>
</reference>
<dbReference type="Pfam" id="PF00248">
    <property type="entry name" value="Aldo_ket_red"/>
    <property type="match status" value="1"/>
</dbReference>
<dbReference type="GO" id="GO:0016491">
    <property type="term" value="F:oxidoreductase activity"/>
    <property type="evidence" value="ECO:0007669"/>
    <property type="project" value="InterPro"/>
</dbReference>
<feature type="domain" description="TET-Associated Glycosyltransferase" evidence="3">
    <location>
        <begin position="284"/>
        <end position="414"/>
    </location>
</feature>
<evidence type="ECO:0000313" key="5">
    <source>
        <dbReference type="Proteomes" id="UP000654075"/>
    </source>
</evidence>
<dbReference type="OrthoDB" id="446099at2759"/>
<dbReference type="Gene3D" id="3.20.20.100">
    <property type="entry name" value="NADP-dependent oxidoreductase domain"/>
    <property type="match status" value="3"/>
</dbReference>
<gene>
    <name evidence="4" type="ORF">PGLA1383_LOCUS50980</name>
</gene>
<dbReference type="PRINTS" id="PR00069">
    <property type="entry name" value="ALDKETRDTASE"/>
</dbReference>
<evidence type="ECO:0008006" key="6">
    <source>
        <dbReference type="Google" id="ProtNLM"/>
    </source>
</evidence>
<keyword evidence="5" id="KW-1185">Reference proteome</keyword>
<protein>
    <recommendedName>
        <fullName evidence="6">NADP-dependent oxidoreductase domain-containing protein</fullName>
    </recommendedName>
</protein>
<evidence type="ECO:0000256" key="1">
    <source>
        <dbReference type="SAM" id="MobiDB-lite"/>
    </source>
</evidence>
<dbReference type="PANTHER" id="PTHR11732">
    <property type="entry name" value="ALDO/KETO REDUCTASE"/>
    <property type="match status" value="1"/>
</dbReference>
<evidence type="ECO:0000259" key="2">
    <source>
        <dbReference type="Pfam" id="PF00248"/>
    </source>
</evidence>
<dbReference type="Pfam" id="PF20691">
    <property type="entry name" value="TAGT"/>
    <property type="match status" value="1"/>
</dbReference>
<evidence type="ECO:0000259" key="3">
    <source>
        <dbReference type="Pfam" id="PF20691"/>
    </source>
</evidence>
<evidence type="ECO:0000313" key="4">
    <source>
        <dbReference type="EMBL" id="CAE8635384.1"/>
    </source>
</evidence>
<dbReference type="SUPFAM" id="SSF51430">
    <property type="entry name" value="NAD(P)-linked oxidoreductase"/>
    <property type="match status" value="2"/>
</dbReference>
<comment type="caution">
    <text evidence="4">The sequence shown here is derived from an EMBL/GenBank/DDBJ whole genome shotgun (WGS) entry which is preliminary data.</text>
</comment>
<proteinExistence type="predicted"/>
<feature type="region of interest" description="Disordered" evidence="1">
    <location>
        <begin position="199"/>
        <end position="222"/>
    </location>
</feature>
<dbReference type="InterPro" id="IPR020471">
    <property type="entry name" value="AKR"/>
</dbReference>
<dbReference type="PROSITE" id="PS00062">
    <property type="entry name" value="ALDOKETO_REDUCTASE_2"/>
    <property type="match status" value="1"/>
</dbReference>
<feature type="compositionally biased region" description="Low complexity" evidence="1">
    <location>
        <begin position="199"/>
        <end position="221"/>
    </location>
</feature>
<dbReference type="InterPro" id="IPR023210">
    <property type="entry name" value="NADP_OxRdtase_dom"/>
</dbReference>
<dbReference type="InterPro" id="IPR049100">
    <property type="entry name" value="TAGT"/>
</dbReference>
<dbReference type="InterPro" id="IPR018170">
    <property type="entry name" value="Aldo/ket_reductase_CS"/>
</dbReference>
<feature type="domain" description="NADP-dependent oxidoreductase" evidence="2">
    <location>
        <begin position="1005"/>
        <end position="1191"/>
    </location>
</feature>
<name>A0A813HCM8_POLGL</name>
<organism evidence="4 5">
    <name type="scientific">Polarella glacialis</name>
    <name type="common">Dinoflagellate</name>
    <dbReference type="NCBI Taxonomy" id="89957"/>
    <lineage>
        <taxon>Eukaryota</taxon>
        <taxon>Sar</taxon>
        <taxon>Alveolata</taxon>
        <taxon>Dinophyceae</taxon>
        <taxon>Suessiales</taxon>
        <taxon>Suessiaceae</taxon>
        <taxon>Polarella</taxon>
    </lineage>
</organism>
<dbReference type="AlphaFoldDB" id="A0A813HCM8"/>